<feature type="transmembrane region" description="Helical" evidence="6">
    <location>
        <begin position="242"/>
        <end position="260"/>
    </location>
</feature>
<name>A0A7J7PA12_9MAGN</name>
<feature type="transmembrane region" description="Helical" evidence="6">
    <location>
        <begin position="346"/>
        <end position="367"/>
    </location>
</feature>
<evidence type="ECO:0000256" key="2">
    <source>
        <dbReference type="ARBA" id="ARBA00022692"/>
    </source>
</evidence>
<keyword evidence="4 6" id="KW-1133">Transmembrane helix</keyword>
<feature type="transmembrane region" description="Helical" evidence="6">
    <location>
        <begin position="207"/>
        <end position="230"/>
    </location>
</feature>
<sequence length="399" mass="45682">MILLERFGFTHYGHVSVSVSDVSFTSNISQQQPDPSRLGFFLISEESLIQVLNEPCVLDSHYIQSLFTFKDLVVSDNPKNSKLSYNHSYPVTAPNGYKLFFSNCVAGCVVSMNVKTELFNMEGGVKDYLPAGQTQLPMLYFVFSLSNFVFLGVWVYVCVTNKHSVHRIHVLMGGLVLAKTLNMISAAEDKHYVKITGTAHGWDVLFYIFQFFKVTLLFTVIVLIGTGWSFLKPFLQEKVKKVLMIVIPLQVSANLASIVIGESRPLIKASDVLFFADLICFCLINFPIAWSIRSLRETSKTDGKAARNLAKLKLFKQFYFVVFIYLYNTRIVVSLLKTFSAYKYEWVTTAAEETASLVFYLVIFYMFRPVEMNKYFVLDEEEEEEWAAQKNKHYVRVMD</sequence>
<dbReference type="InterPro" id="IPR054103">
    <property type="entry name" value="CAND6-7_N"/>
</dbReference>
<dbReference type="Pfam" id="PF21904">
    <property type="entry name" value="CAND6-7_N"/>
    <property type="match status" value="1"/>
</dbReference>
<dbReference type="PANTHER" id="PTHR21229">
    <property type="entry name" value="LUNG SEVEN TRANSMEMBRANE RECEPTOR"/>
    <property type="match status" value="1"/>
</dbReference>
<dbReference type="AlphaFoldDB" id="A0A7J7PA12"/>
<dbReference type="GO" id="GO:0005794">
    <property type="term" value="C:Golgi apparatus"/>
    <property type="evidence" value="ECO:0007669"/>
    <property type="project" value="TreeGrafter"/>
</dbReference>
<dbReference type="InterPro" id="IPR053937">
    <property type="entry name" value="GOST_TM"/>
</dbReference>
<proteinExistence type="predicted"/>
<evidence type="ECO:0008006" key="11">
    <source>
        <dbReference type="Google" id="ProtNLM"/>
    </source>
</evidence>
<reference evidence="9 10" key="1">
    <citation type="journal article" date="2020" name="IScience">
        <title>Genome Sequencing of the Endangered Kingdonia uniflora (Circaeasteraceae, Ranunculales) Reveals Potential Mechanisms of Evolutionary Specialization.</title>
        <authorList>
            <person name="Sun Y."/>
            <person name="Deng T."/>
            <person name="Zhang A."/>
            <person name="Moore M.J."/>
            <person name="Landis J.B."/>
            <person name="Lin N."/>
            <person name="Zhang H."/>
            <person name="Zhang X."/>
            <person name="Huang J."/>
            <person name="Zhang X."/>
            <person name="Sun H."/>
            <person name="Wang H."/>
        </authorList>
    </citation>
    <scope>NUCLEOTIDE SEQUENCE [LARGE SCALE GENOMIC DNA]</scope>
    <source>
        <strain evidence="9">TB1705</strain>
        <tissue evidence="9">Leaf</tissue>
    </source>
</reference>
<evidence type="ECO:0000256" key="4">
    <source>
        <dbReference type="ARBA" id="ARBA00022989"/>
    </source>
</evidence>
<evidence type="ECO:0000256" key="1">
    <source>
        <dbReference type="ARBA" id="ARBA00004141"/>
    </source>
</evidence>
<dbReference type="OrthoDB" id="29657at2759"/>
<evidence type="ECO:0000259" key="8">
    <source>
        <dbReference type="Pfam" id="PF21904"/>
    </source>
</evidence>
<evidence type="ECO:0000259" key="7">
    <source>
        <dbReference type="Pfam" id="PF06814"/>
    </source>
</evidence>
<feature type="transmembrane region" description="Helical" evidence="6">
    <location>
        <begin position="138"/>
        <end position="157"/>
    </location>
</feature>
<evidence type="ECO:0000313" key="9">
    <source>
        <dbReference type="EMBL" id="KAF6176180.1"/>
    </source>
</evidence>
<feature type="domain" description="CAND6/7 N-terminal" evidence="8">
    <location>
        <begin position="1"/>
        <end position="120"/>
    </location>
</feature>
<comment type="subcellular location">
    <subcellularLocation>
        <location evidence="1">Membrane</location>
        <topology evidence="1">Multi-pass membrane protein</topology>
    </subcellularLocation>
</comment>
<keyword evidence="5 6" id="KW-0472">Membrane</keyword>
<dbReference type="PANTHER" id="PTHR21229:SF2">
    <property type="entry name" value="RE59932P"/>
    <property type="match status" value="1"/>
</dbReference>
<feature type="transmembrane region" description="Helical" evidence="6">
    <location>
        <begin position="272"/>
        <end position="292"/>
    </location>
</feature>
<evidence type="ECO:0000313" key="10">
    <source>
        <dbReference type="Proteomes" id="UP000541444"/>
    </source>
</evidence>
<protein>
    <recommendedName>
        <fullName evidence="11">Lung seven transmembrane receptor</fullName>
    </recommendedName>
</protein>
<evidence type="ECO:0000256" key="6">
    <source>
        <dbReference type="SAM" id="Phobius"/>
    </source>
</evidence>
<dbReference type="EMBL" id="JACGCM010000119">
    <property type="protein sequence ID" value="KAF6176180.1"/>
    <property type="molecule type" value="Genomic_DNA"/>
</dbReference>
<keyword evidence="2 6" id="KW-0812">Transmembrane</keyword>
<evidence type="ECO:0000256" key="3">
    <source>
        <dbReference type="ARBA" id="ARBA00022729"/>
    </source>
</evidence>
<feature type="transmembrane region" description="Helical" evidence="6">
    <location>
        <begin position="318"/>
        <end position="340"/>
    </location>
</feature>
<feature type="domain" description="GOST seven transmembrane" evidence="7">
    <location>
        <begin position="137"/>
        <end position="373"/>
    </location>
</feature>
<keyword evidence="10" id="KW-1185">Reference proteome</keyword>
<dbReference type="InterPro" id="IPR009637">
    <property type="entry name" value="GPR107/GPR108-like"/>
</dbReference>
<dbReference type="Pfam" id="PF06814">
    <property type="entry name" value="GOST_TM"/>
    <property type="match status" value="1"/>
</dbReference>
<organism evidence="9 10">
    <name type="scientific">Kingdonia uniflora</name>
    <dbReference type="NCBI Taxonomy" id="39325"/>
    <lineage>
        <taxon>Eukaryota</taxon>
        <taxon>Viridiplantae</taxon>
        <taxon>Streptophyta</taxon>
        <taxon>Embryophyta</taxon>
        <taxon>Tracheophyta</taxon>
        <taxon>Spermatophyta</taxon>
        <taxon>Magnoliopsida</taxon>
        <taxon>Ranunculales</taxon>
        <taxon>Circaeasteraceae</taxon>
        <taxon>Kingdonia</taxon>
    </lineage>
</organism>
<feature type="transmembrane region" description="Helical" evidence="6">
    <location>
        <begin position="169"/>
        <end position="187"/>
    </location>
</feature>
<keyword evidence="3" id="KW-0732">Signal</keyword>
<accession>A0A7J7PA12</accession>
<dbReference type="Proteomes" id="UP000541444">
    <property type="component" value="Unassembled WGS sequence"/>
</dbReference>
<dbReference type="GO" id="GO:0016020">
    <property type="term" value="C:membrane"/>
    <property type="evidence" value="ECO:0007669"/>
    <property type="project" value="UniProtKB-SubCell"/>
</dbReference>
<comment type="caution">
    <text evidence="9">The sequence shown here is derived from an EMBL/GenBank/DDBJ whole genome shotgun (WGS) entry which is preliminary data.</text>
</comment>
<gene>
    <name evidence="9" type="ORF">GIB67_023471</name>
</gene>
<evidence type="ECO:0000256" key="5">
    <source>
        <dbReference type="ARBA" id="ARBA00023136"/>
    </source>
</evidence>